<evidence type="ECO:0000259" key="2">
    <source>
        <dbReference type="PROSITE" id="PS51194"/>
    </source>
</evidence>
<dbReference type="Gene3D" id="3.40.50.300">
    <property type="entry name" value="P-loop containing nucleotide triphosphate hydrolases"/>
    <property type="match status" value="1"/>
</dbReference>
<proteinExistence type="predicted"/>
<name>A0A3R9M7D2_9BACT</name>
<protein>
    <submittedName>
        <fullName evidence="3">Helicase</fullName>
    </submittedName>
</protein>
<dbReference type="AlphaFoldDB" id="A0A3R9M7D2"/>
<keyword evidence="3" id="KW-0347">Helicase</keyword>
<keyword evidence="3" id="KW-0547">Nucleotide-binding</keyword>
<feature type="region of interest" description="Disordered" evidence="1">
    <location>
        <begin position="148"/>
        <end position="182"/>
    </location>
</feature>
<keyword evidence="3" id="KW-0067">ATP-binding</keyword>
<dbReference type="EMBL" id="RWIU01000010">
    <property type="protein sequence ID" value="RSK38988.1"/>
    <property type="molecule type" value="Genomic_DNA"/>
</dbReference>
<feature type="region of interest" description="Disordered" evidence="1">
    <location>
        <begin position="52"/>
        <end position="102"/>
    </location>
</feature>
<feature type="compositionally biased region" description="Basic and acidic residues" evidence="1">
    <location>
        <begin position="161"/>
        <end position="175"/>
    </location>
</feature>
<evidence type="ECO:0000313" key="3">
    <source>
        <dbReference type="EMBL" id="RSK38988.1"/>
    </source>
</evidence>
<evidence type="ECO:0000313" key="4">
    <source>
        <dbReference type="Proteomes" id="UP000270291"/>
    </source>
</evidence>
<organism evidence="3 4">
    <name type="scientific">Hymenobacter perfusus</name>
    <dbReference type="NCBI Taxonomy" id="1236770"/>
    <lineage>
        <taxon>Bacteria</taxon>
        <taxon>Pseudomonadati</taxon>
        <taxon>Bacteroidota</taxon>
        <taxon>Cytophagia</taxon>
        <taxon>Cytophagales</taxon>
        <taxon>Hymenobacteraceae</taxon>
        <taxon>Hymenobacter</taxon>
    </lineage>
</organism>
<feature type="compositionally biased region" description="Acidic residues" evidence="1">
    <location>
        <begin position="88"/>
        <end position="101"/>
    </location>
</feature>
<dbReference type="SUPFAM" id="SSF52540">
    <property type="entry name" value="P-loop containing nucleoside triphosphate hydrolases"/>
    <property type="match status" value="2"/>
</dbReference>
<accession>A0A3R9M7D2</accession>
<sequence>MLVENTANRTKLLRSLRLELVGPEQPSETETLIRERPGGRYGVGILYPIGASAFEGTNPTQNEPEDEKEEEADEEEVTFRRVGGEESSTPDDDAPDDDGEFDLTLANARRPSSMALSFVADIMPGMALAVHVAGGRYNRVRPLPGSSIASVDGSATTAQEPADRKQACEENENQKDLSAPGTTWHRHGVEITLDHIAAEELCGPHATYRKTIKFTSDQLQLEVQIISRRQEKDNIRLLTVALTNRTLAGERRGQDSKALFQAEMLVRILIGEEPVARILPYPSVAGVSEGHLDRAAREEEASMALLYRNQHIFAIGHGCAADWTAEPLSGAALTVKTDMLPQCEVAALTPDIRMPNESGEWAVLSIPMAPLAGLTPGEDGLSDVRNLLELYGKWIADRHAEVKGLAAHFRPAANSNLKEAEKCLQRMREGLEWLGQDKEAAEAFRLANHAILLQQRRGGSLREPRWNEAEAKLTFAPFTDPDLTETGGTRGNWRPFQLAFILMNLRSAVVGDDLQRENVELIWFPTGGGKTEAYLGLSAFAVFYRYLTAPDSELQGTHILMRYTLRLLTAQQFQRAARLICAMEWLRARSPDQRLNGAPVVSIGLWLGGETTPNWRAGALKALQELTGRNAGTAKNPLLISRCPWCNARMGVRASAITGFPARAARAGRGRGMAAAPADFVLGYQQEAVGDGIQRTVVFACPDAGCHFSSASSRTLPVYVVDEDIYELRPTLVIGTVDKFAQLAARPEARSLFGIDADGHRIVSPPGLIIQDELHLIAGPLGSIVGLYEGVIEELCTDRRTGSAVRPKIISSTATVRRYREQIKNLYAREQVTLFPPPGLVHTDSFFSAPSLNVNGQAMPGRIHVGVHAPGLGSLQTAQVRTFSSLLHSPTRFGSDQAKDPWWSLLLFYNSLRELGGASTLFQSDIREYLRVQSRREPEQSGGKRLRRRLWQVLELTGRVTSEEVVGFIEDMERPCGNRPVDVCLASNIIEVGVDIDRLALMAIVGQPKTTAQYIQVSGRVGRRTWERPGVVVTLYSPSKPRDRSHFEQFRSYHERLYAQVEPTSLTPFSPPALDRALHALMICWVRQRLPVSITPDQMIPIRKALDELRDRIILPRVRTIAPGAESEVSAMLALRRSEWEDWQPQTWQDTIEAQTLSPGLTYPAGEAEPVSGNRQWALPGSMRNVDATCSLKAGILNSNSLHI</sequence>
<dbReference type="Proteomes" id="UP000270291">
    <property type="component" value="Unassembled WGS sequence"/>
</dbReference>
<dbReference type="RefSeq" id="WP_125440508.1">
    <property type="nucleotide sequence ID" value="NZ_RWIU01000010.1"/>
</dbReference>
<evidence type="ECO:0000256" key="1">
    <source>
        <dbReference type="SAM" id="MobiDB-lite"/>
    </source>
</evidence>
<keyword evidence="4" id="KW-1185">Reference proteome</keyword>
<dbReference type="SMART" id="SM00490">
    <property type="entry name" value="HELICc"/>
    <property type="match status" value="1"/>
</dbReference>
<dbReference type="InterPro" id="IPR001650">
    <property type="entry name" value="Helicase_C-like"/>
</dbReference>
<reference evidence="3 4" key="1">
    <citation type="submission" date="2018-12" db="EMBL/GenBank/DDBJ databases">
        <authorList>
            <person name="Feng G."/>
            <person name="Zhu H."/>
        </authorList>
    </citation>
    <scope>NUCLEOTIDE SEQUENCE [LARGE SCALE GENOMIC DNA]</scope>
    <source>
        <strain evidence="3 4">LMG 26000</strain>
    </source>
</reference>
<dbReference type="PROSITE" id="PS51194">
    <property type="entry name" value="HELICASE_CTER"/>
    <property type="match status" value="1"/>
</dbReference>
<comment type="caution">
    <text evidence="3">The sequence shown here is derived from an EMBL/GenBank/DDBJ whole genome shotgun (WGS) entry which is preliminary data.</text>
</comment>
<dbReference type="InterPro" id="IPR027417">
    <property type="entry name" value="P-loop_NTPase"/>
</dbReference>
<gene>
    <name evidence="3" type="ORF">EI293_20925</name>
</gene>
<dbReference type="CDD" id="cd18785">
    <property type="entry name" value="SF2_C"/>
    <property type="match status" value="1"/>
</dbReference>
<feature type="compositionally biased region" description="Polar residues" evidence="1">
    <location>
        <begin position="148"/>
        <end position="159"/>
    </location>
</feature>
<feature type="compositionally biased region" description="Acidic residues" evidence="1">
    <location>
        <begin position="63"/>
        <end position="76"/>
    </location>
</feature>
<feature type="domain" description="Helicase C-terminal" evidence="2">
    <location>
        <begin position="904"/>
        <end position="1072"/>
    </location>
</feature>
<dbReference type="Pfam" id="PF00271">
    <property type="entry name" value="Helicase_C"/>
    <property type="match status" value="1"/>
</dbReference>
<dbReference type="OrthoDB" id="713315at2"/>
<keyword evidence="3" id="KW-0378">Hydrolase</keyword>
<dbReference type="GO" id="GO:0004386">
    <property type="term" value="F:helicase activity"/>
    <property type="evidence" value="ECO:0007669"/>
    <property type="project" value="UniProtKB-KW"/>
</dbReference>